<feature type="region of interest" description="Disordered" evidence="1">
    <location>
        <begin position="72"/>
        <end position="140"/>
    </location>
</feature>
<evidence type="ECO:0000256" key="1">
    <source>
        <dbReference type="SAM" id="MobiDB-lite"/>
    </source>
</evidence>
<evidence type="ECO:0000313" key="3">
    <source>
        <dbReference type="EMBL" id="KJE91649.1"/>
    </source>
</evidence>
<feature type="compositionally biased region" description="Low complexity" evidence="1">
    <location>
        <begin position="96"/>
        <end position="113"/>
    </location>
</feature>
<dbReference type="InParanoid" id="A0A0D2X1Z1"/>
<dbReference type="EMBL" id="KE346362">
    <property type="protein sequence ID" value="KJE91649.1"/>
    <property type="molecule type" value="Genomic_DNA"/>
</dbReference>
<dbReference type="AlphaFoldDB" id="A0A0D2X1Z1"/>
<keyword evidence="4" id="KW-1185">Reference proteome</keyword>
<protein>
    <submittedName>
        <fullName evidence="3">Uncharacterized protein</fullName>
    </submittedName>
</protein>
<feature type="transmembrane region" description="Helical" evidence="2">
    <location>
        <begin position="20"/>
        <end position="38"/>
    </location>
</feature>
<dbReference type="RefSeq" id="XP_004349508.1">
    <property type="nucleotide sequence ID" value="XM_004349458.2"/>
</dbReference>
<name>A0A0D2X1Z1_CAPO3</name>
<gene>
    <name evidence="3" type="ORF">CAOG_002758</name>
</gene>
<reference evidence="4" key="1">
    <citation type="submission" date="2011-02" db="EMBL/GenBank/DDBJ databases">
        <title>The Genome Sequence of Capsaspora owczarzaki ATCC 30864.</title>
        <authorList>
            <person name="Russ C."/>
            <person name="Cuomo C."/>
            <person name="Burger G."/>
            <person name="Gray M.W."/>
            <person name="Holland P.W.H."/>
            <person name="King N."/>
            <person name="Lang F.B.F."/>
            <person name="Roger A.J."/>
            <person name="Ruiz-Trillo I."/>
            <person name="Young S.K."/>
            <person name="Zeng Q."/>
            <person name="Gargeya S."/>
            <person name="Alvarado L."/>
            <person name="Berlin A."/>
            <person name="Chapman S.B."/>
            <person name="Chen Z."/>
            <person name="Freedman E."/>
            <person name="Gellesch M."/>
            <person name="Goldberg J."/>
            <person name="Griggs A."/>
            <person name="Gujja S."/>
            <person name="Heilman E."/>
            <person name="Heiman D."/>
            <person name="Howarth C."/>
            <person name="Mehta T."/>
            <person name="Neiman D."/>
            <person name="Pearson M."/>
            <person name="Roberts A."/>
            <person name="Saif S."/>
            <person name="Shea T."/>
            <person name="Shenoy N."/>
            <person name="Sisk P."/>
            <person name="Stolte C."/>
            <person name="Sykes S."/>
            <person name="White J."/>
            <person name="Yandava C."/>
            <person name="Haas B."/>
            <person name="Nusbaum C."/>
            <person name="Birren B."/>
        </authorList>
    </citation>
    <scope>NUCLEOTIDE SEQUENCE</scope>
    <source>
        <strain evidence="4">ATCC 30864</strain>
    </source>
</reference>
<keyword evidence="2" id="KW-0812">Transmembrane</keyword>
<organism evidence="3 4">
    <name type="scientific">Capsaspora owczarzaki (strain ATCC 30864)</name>
    <dbReference type="NCBI Taxonomy" id="595528"/>
    <lineage>
        <taxon>Eukaryota</taxon>
        <taxon>Filasterea</taxon>
        <taxon>Capsaspora</taxon>
    </lineage>
</organism>
<keyword evidence="2" id="KW-1133">Transmembrane helix</keyword>
<evidence type="ECO:0000256" key="2">
    <source>
        <dbReference type="SAM" id="Phobius"/>
    </source>
</evidence>
<evidence type="ECO:0000313" key="4">
    <source>
        <dbReference type="Proteomes" id="UP000008743"/>
    </source>
</evidence>
<proteinExistence type="predicted"/>
<sequence length="166" mass="17346">MDAPFFAAAVIQSALQSPVIAIELAILATLCWLIAVAWRRHAQTIATIYHSYSTSMNAAAANANPSAAAAAGNNTALGQSDSAETAALLREDSLPSRPAAKSSSIVSSNSAPANAPPRTPVATKTGSQHHHHAGAHPYPGSIDPSDAFFILTPHTKRIEDMVKKER</sequence>
<accession>A0A0D2X1Z1</accession>
<keyword evidence="2" id="KW-0472">Membrane</keyword>
<dbReference type="Proteomes" id="UP000008743">
    <property type="component" value="Unassembled WGS sequence"/>
</dbReference>